<feature type="domain" description="4Fe-4S ferredoxin-type" evidence="1">
    <location>
        <begin position="843"/>
        <end position="872"/>
    </location>
</feature>
<dbReference type="EMBL" id="AP014610">
    <property type="protein sequence ID" value="BBA17578.1"/>
    <property type="molecule type" value="Genomic_DNA"/>
</dbReference>
<evidence type="ECO:0000313" key="2">
    <source>
        <dbReference type="EMBL" id="BBA17578.1"/>
    </source>
</evidence>
<dbReference type="PANTHER" id="PTHR42783:SF3">
    <property type="entry name" value="GLUTAMATE SYNTHASE [NADPH] SMALL CHAIN-RELATED"/>
    <property type="match status" value="1"/>
</dbReference>
<dbReference type="Gene3D" id="3.40.50.740">
    <property type="match status" value="1"/>
</dbReference>
<dbReference type="PROSITE" id="PS51379">
    <property type="entry name" value="4FE4S_FER_2"/>
    <property type="match status" value="3"/>
</dbReference>
<feature type="domain" description="4Fe-4S ferredoxin-type" evidence="1">
    <location>
        <begin position="811"/>
        <end position="842"/>
    </location>
</feature>
<dbReference type="GeneID" id="66557010"/>
<dbReference type="RefSeq" id="WP_110548893.1">
    <property type="nucleotide sequence ID" value="NZ_AP014610.1"/>
</dbReference>
<dbReference type="SUPFAM" id="SSF54862">
    <property type="entry name" value="4Fe-4S ferredoxins"/>
    <property type="match status" value="1"/>
</dbReference>
<accession>A0AAD1CLN3</accession>
<protein>
    <submittedName>
        <fullName evidence="2">Molybdopterin oxidoreductase iron-sulfur binding subunit</fullName>
    </submittedName>
</protein>
<dbReference type="Pfam" id="PF12838">
    <property type="entry name" value="Fer4_7"/>
    <property type="match status" value="1"/>
</dbReference>
<dbReference type="InterPro" id="IPR017896">
    <property type="entry name" value="4Fe4S_Fe-S-bd"/>
</dbReference>
<dbReference type="Proteomes" id="UP000262607">
    <property type="component" value="Chromosome"/>
</dbReference>
<sequence>MMESNNKKKSVGTSHFEKNTLVQVFVKKNKTSRRDFLKWIGFSTASVTLAACKGPVIKSIPYIVKPDIITPGIPTYYASTMMDSFDIGSVLVKTREGRPIKIEPNLTSKYFNTTSVRIQSSLLSLYDEERLKNPFINGNKCSWNVIDNYVINHLKKISKMKKDIVILSSSYPSYSTKKLIQDFKNTYPTTKWITYDAISYSVALDATEKIFGIRAFPLFDLSKTELIVSFDADFLGDWSPENMAKSYVNNKIPKRSMLKHIQIESNMTLSGANADIRISRKPSEINKILFKIYQKIFLEKKINENEDEEINKIADLILEKGSKSVIFADGNLESYILSFLINKKIQSNALQKNKFILSKESNDKKLQKFIIDLEKEKIGAILIHNTNPIYSLPFSSKIKKFLKKIPITISFSMKKDETNETMNVLAPIPHWLESWGDTHPLTGFYTLIQPTIQSLFNTRQFQESLIIWGEIPEKNYYEYLKKIWEKKIIPQSNVSSFNEALFHGVVEKKENIKTNKLTYDYQKKIHEYGIKLINNEKKGEKNLELRLYTKISIGDGNQHDNPWIQEFPDPITRTTWENYLTISSYDAKKIGLKNWYTGSGSINGNCVNLIKNHKILIKNIPVYIQPGQGIGSIGLSFGYGQKIGKLSKICQGKNAYTVYENFSLIQKNIQIKKVNKIHKFSCFQVQNTTVGRNLIKETDLETFLKKSKKIWNEEEKILTHKGMLPPEKISLWEDKNNKKVKNGHHFNLSIDLNACIGCGSCVIACHTENNVPVVGKEEIRKSRDMHWLRVDRYYSKKINSSKNDQDFFKNPKVSFQPIMCQHCEYAPCETVCPVGATSHGMQGQNMMIYNRCVGTRYCANNCPYKVRRFNWFNYVNNQKFNYNMNNSLGKMVLNPDVVVRTRGVMEKCSLCIQRTQYVIGVAKKENRKIKDEEFETACSISCPTNAIVFGDINEKNSQILKKIRDKRNYKLLDFLGIRPNVSYQLKVKNLK</sequence>
<dbReference type="SUPFAM" id="SSF53706">
    <property type="entry name" value="Formate dehydrogenase/DMSO reductase, domains 1-3"/>
    <property type="match status" value="1"/>
</dbReference>
<dbReference type="Gene3D" id="3.30.70.20">
    <property type="match status" value="2"/>
</dbReference>
<dbReference type="CDD" id="cd10551">
    <property type="entry name" value="PsrB"/>
    <property type="match status" value="1"/>
</dbReference>
<name>A0AAD1CLN3_9FLAO</name>
<proteinExistence type="predicted"/>
<evidence type="ECO:0000313" key="3">
    <source>
        <dbReference type="Proteomes" id="UP000262607"/>
    </source>
</evidence>
<dbReference type="PANTHER" id="PTHR42783">
    <property type="entry name" value="GLUTAMATE SYNTHASE [NADPH] SMALL CHAIN"/>
    <property type="match status" value="1"/>
</dbReference>
<dbReference type="Gene3D" id="3.40.228.10">
    <property type="entry name" value="Dimethylsulfoxide Reductase, domain 2"/>
    <property type="match status" value="1"/>
</dbReference>
<dbReference type="Gene3D" id="3.30.2070.10">
    <property type="entry name" value="Formate dehydrogenase/DMSO reductase"/>
    <property type="match status" value="1"/>
</dbReference>
<organism evidence="2 3">
    <name type="scientific">Blattabacterium punctulatus CPU2</name>
    <dbReference type="NCBI Taxonomy" id="1457032"/>
    <lineage>
        <taxon>Bacteria</taxon>
        <taxon>Pseudomonadati</taxon>
        <taxon>Bacteroidota</taxon>
        <taxon>Flavobacteriia</taxon>
        <taxon>Flavobacteriales</taxon>
        <taxon>Blattabacteriaceae</taxon>
        <taxon>Blattabacterium</taxon>
    </lineage>
</organism>
<feature type="domain" description="4Fe-4S ferredoxin-type" evidence="1">
    <location>
        <begin position="746"/>
        <end position="776"/>
    </location>
</feature>
<gene>
    <name evidence="2" type="primary">nrfC</name>
    <name evidence="2" type="ORF">CPU2_059</name>
</gene>
<reference evidence="2 3" key="1">
    <citation type="submission" date="2014-06" db="EMBL/GenBank/DDBJ databases">
        <title>Genome sequence of the intracellular symbiont Blattabacterium cuenoti, strain CPU2 from the wood feeding cockroach Cryptocercus punctulatus.</title>
        <authorList>
            <person name="Kinjo Y."/>
            <person name="Ohkuma M."/>
            <person name="Tokuda G."/>
        </authorList>
    </citation>
    <scope>NUCLEOTIDE SEQUENCE [LARGE SCALE GENOMIC DNA]</scope>
    <source>
        <strain evidence="2 3">CPU2</strain>
    </source>
</reference>
<evidence type="ECO:0000259" key="1">
    <source>
        <dbReference type="PROSITE" id="PS51379"/>
    </source>
</evidence>
<dbReference type="AlphaFoldDB" id="A0AAD1CLN3"/>